<sequence length="270" mass="31327">MLKSLREFYDWQQTKKKSYEEMTKQETELKDKLAELDNDRLGALADGDEKKLERVDKEIASTKRKLEITEYQRKAKIEHDPQECLPFAEKIRKEAEQTFEKKQKEDEELRKKIEETKRTYLKLVADHHSLVSECSKLQNEVNEAISPLELSLKRESERLRGQAQELDRKLFDMARPTGVHNDEAITGEMSRLQKEKAEAIRKANEIEAQTKPVKHSVRPLREHVLSGIGSPYFIHEDEQLSAAKGELGKFEMATPTSGQSEFGKDMAKRK</sequence>
<feature type="coiled-coil region" evidence="1">
    <location>
        <begin position="149"/>
        <end position="209"/>
    </location>
</feature>
<dbReference type="GeneID" id="56391115"/>
<name>A0ABS2RBR8_9BACI</name>
<keyword evidence="1" id="KW-0175">Coiled coil</keyword>
<gene>
    <name evidence="2" type="ORF">JOC94_004121</name>
</gene>
<keyword evidence="3" id="KW-1185">Reference proteome</keyword>
<dbReference type="RefSeq" id="WP_144461151.1">
    <property type="nucleotide sequence ID" value="NZ_JAFBFH010000038.1"/>
</dbReference>
<reference evidence="2 3" key="1">
    <citation type="submission" date="2021-01" db="EMBL/GenBank/DDBJ databases">
        <title>Genomic Encyclopedia of Type Strains, Phase IV (KMG-IV): sequencing the most valuable type-strain genomes for metagenomic binning, comparative biology and taxonomic classification.</title>
        <authorList>
            <person name="Goeker M."/>
        </authorList>
    </citation>
    <scope>NUCLEOTIDE SEQUENCE [LARGE SCALE GENOMIC DNA]</scope>
    <source>
        <strain evidence="2 3">DSM 105453</strain>
    </source>
</reference>
<accession>A0ABS2RBR8</accession>
<evidence type="ECO:0000313" key="3">
    <source>
        <dbReference type="Proteomes" id="UP000823485"/>
    </source>
</evidence>
<feature type="coiled-coil region" evidence="1">
    <location>
        <begin position="19"/>
        <end position="119"/>
    </location>
</feature>
<dbReference type="Proteomes" id="UP000823485">
    <property type="component" value="Unassembled WGS sequence"/>
</dbReference>
<dbReference type="EMBL" id="JAFBFH010000038">
    <property type="protein sequence ID" value="MBM7717097.1"/>
    <property type="molecule type" value="Genomic_DNA"/>
</dbReference>
<organism evidence="2 3">
    <name type="scientific">Siminovitchia thermophila</name>
    <dbReference type="NCBI Taxonomy" id="1245522"/>
    <lineage>
        <taxon>Bacteria</taxon>
        <taxon>Bacillati</taxon>
        <taxon>Bacillota</taxon>
        <taxon>Bacilli</taxon>
        <taxon>Bacillales</taxon>
        <taxon>Bacillaceae</taxon>
        <taxon>Siminovitchia</taxon>
    </lineage>
</organism>
<evidence type="ECO:0000313" key="2">
    <source>
        <dbReference type="EMBL" id="MBM7717097.1"/>
    </source>
</evidence>
<comment type="caution">
    <text evidence="2">The sequence shown here is derived from an EMBL/GenBank/DDBJ whole genome shotgun (WGS) entry which is preliminary data.</text>
</comment>
<proteinExistence type="predicted"/>
<evidence type="ECO:0000256" key="1">
    <source>
        <dbReference type="SAM" id="Coils"/>
    </source>
</evidence>
<protein>
    <submittedName>
        <fullName evidence="2">Chromosome segregation ATPase</fullName>
    </submittedName>
</protein>